<evidence type="ECO:0000313" key="3">
    <source>
        <dbReference type="Proteomes" id="UP001597215"/>
    </source>
</evidence>
<dbReference type="Gene3D" id="2.60.40.10">
    <property type="entry name" value="Immunoglobulins"/>
    <property type="match status" value="1"/>
</dbReference>
<feature type="signal peptide" evidence="1">
    <location>
        <begin position="1"/>
        <end position="33"/>
    </location>
</feature>
<keyword evidence="3" id="KW-1185">Reference proteome</keyword>
<dbReference type="Proteomes" id="UP001597215">
    <property type="component" value="Unassembled WGS sequence"/>
</dbReference>
<dbReference type="InterPro" id="IPR013783">
    <property type="entry name" value="Ig-like_fold"/>
</dbReference>
<evidence type="ECO:0000256" key="1">
    <source>
        <dbReference type="SAM" id="SignalP"/>
    </source>
</evidence>
<organism evidence="2 3">
    <name type="scientific">Sphingorhabdus buctiana</name>
    <dbReference type="NCBI Taxonomy" id="1508805"/>
    <lineage>
        <taxon>Bacteria</taxon>
        <taxon>Pseudomonadati</taxon>
        <taxon>Pseudomonadota</taxon>
        <taxon>Alphaproteobacteria</taxon>
        <taxon>Sphingomonadales</taxon>
        <taxon>Sphingomonadaceae</taxon>
        <taxon>Sphingorhabdus</taxon>
    </lineage>
</organism>
<dbReference type="RefSeq" id="WP_381511875.1">
    <property type="nucleotide sequence ID" value="NZ_JBHUEL010000003.1"/>
</dbReference>
<comment type="caution">
    <text evidence="2">The sequence shown here is derived from an EMBL/GenBank/DDBJ whole genome shotgun (WGS) entry which is preliminary data.</text>
</comment>
<dbReference type="SUPFAM" id="SSF49478">
    <property type="entry name" value="Cna protein B-type domain"/>
    <property type="match status" value="1"/>
</dbReference>
<keyword evidence="1" id="KW-0732">Signal</keyword>
<accession>A0ABW4MBK7</accession>
<evidence type="ECO:0000313" key="2">
    <source>
        <dbReference type="EMBL" id="MFD1766155.1"/>
    </source>
</evidence>
<feature type="chain" id="PRO_5046912398" evidence="1">
    <location>
        <begin position="34"/>
        <end position="895"/>
    </location>
</feature>
<keyword evidence="2" id="KW-0176">Collagen</keyword>
<proteinExistence type="predicted"/>
<name>A0ABW4MBK7_9SPHN</name>
<reference evidence="3" key="1">
    <citation type="journal article" date="2019" name="Int. J. Syst. Evol. Microbiol.">
        <title>The Global Catalogue of Microorganisms (GCM) 10K type strain sequencing project: providing services to taxonomists for standard genome sequencing and annotation.</title>
        <authorList>
            <consortium name="The Broad Institute Genomics Platform"/>
            <consortium name="The Broad Institute Genome Sequencing Center for Infectious Disease"/>
            <person name="Wu L."/>
            <person name="Ma J."/>
        </authorList>
    </citation>
    <scope>NUCLEOTIDE SEQUENCE [LARGE SCALE GENOMIC DNA]</scope>
    <source>
        <strain evidence="3">CGMCC 1.12449</strain>
    </source>
</reference>
<protein>
    <submittedName>
        <fullName evidence="2">Collagen binding domain-containing protein</fullName>
    </submittedName>
</protein>
<gene>
    <name evidence="2" type="ORF">ACFSAG_04775</name>
</gene>
<dbReference type="EMBL" id="JBHUEL010000003">
    <property type="protein sequence ID" value="MFD1766155.1"/>
    <property type="molecule type" value="Genomic_DNA"/>
</dbReference>
<sequence length="895" mass="97026">MKSILSKFCQGFVALAIATGALLAPVVPAFAQAAWKANDDDQLLLDVRAGRYRVGDGVRGYQTNTGVCIDFADLIIALDLPVRLDKKSRRATGWLFEESRTFTLDREAGRVQIMNKSSALSASDVYDTPEGWCVDTKALSRWLDVTLAPELSEALLVIKADRKLPFELAEERKERAAKSRPIATFDLRNLPQAKDAYRFWRTPSVDVVASTGISRESNGRAKANASYDLFASGEIAGASFDARLTSNERGVPESFRVRAYRTSAEGELLGPFKATHFGIGDVSLPASFVGSQSTPGRGLFVTNRPLSRPDNFDRTSFRGELPEGWDAELYRNDQLIGYFQSRGDGRYEFLDVPLLYGQNRIEIVLYGPQGQIRRDVRMIPVGANSIPPRETYYWAGVQDAGRDLFNFGDSDDRPYNGLRGGFGIERGLDAKTSIGAAVISAIYEGARQSYAEAMIRRAMGPTLVEVAGAADTDGGYAVRGQMLGQFGDAMVGAQTLWLFGGFRSEQYVAGLRAEHAISIDHSLKIGTTSVPYGVSATYRKWLNGNSSVEAKARLSFNINNITASTDLIWEQMKFAFGSDPPTKLDAQLRLSGRVGGLRLRGEARFGIMGDTGFKESRITGEWRADEKANWRAELGYDALNKRGRATFGYTRHFEKFALSGQVMGATDGAVAAQLSVAFSMGPNPHGKGFHMSSQKLASSGQAAVLVYQDLNADGIRQPNEPVEKSVEITAGLSGRGKATDERGQTVIGGLEPYVPILIGIDAGSLPDPFVQPATSGVVVTPRPGIPMIVELPLVSAGEISGYLIKEGGKALTGVDIELLDKAGRVVKTTRAEYDGFFLFESVPYGQYRMRLSAVAAGIVGVQPDVSIAASLDRKNPTVDLGQIVLKPSQRIAASN</sequence>